<keyword evidence="1" id="KW-1133">Transmembrane helix</keyword>
<dbReference type="EMBL" id="FQZE01000006">
    <property type="protein sequence ID" value="SHI81994.1"/>
    <property type="molecule type" value="Genomic_DNA"/>
</dbReference>
<dbReference type="PANTHER" id="PTHR34220:SF7">
    <property type="entry name" value="SENSOR HISTIDINE KINASE YPDA"/>
    <property type="match status" value="1"/>
</dbReference>
<dbReference type="GO" id="GO:0016020">
    <property type="term" value="C:membrane"/>
    <property type="evidence" value="ECO:0007669"/>
    <property type="project" value="InterPro"/>
</dbReference>
<accession>A0A1M6E8Y7</accession>
<dbReference type="RefSeq" id="WP_073166973.1">
    <property type="nucleotide sequence ID" value="NZ_FQZE01000006.1"/>
</dbReference>
<feature type="transmembrane region" description="Helical" evidence="1">
    <location>
        <begin position="67"/>
        <end position="84"/>
    </location>
</feature>
<dbReference type="InterPro" id="IPR036890">
    <property type="entry name" value="HATPase_C_sf"/>
</dbReference>
<dbReference type="AlphaFoldDB" id="A0A1M6E8Y7"/>
<dbReference type="STRING" id="1168035.SAMN05444280_106111"/>
<proteinExistence type="predicted"/>
<dbReference type="Proteomes" id="UP000184050">
    <property type="component" value="Unassembled WGS sequence"/>
</dbReference>
<dbReference type="PANTHER" id="PTHR34220">
    <property type="entry name" value="SENSOR HISTIDINE KINASE YPDA"/>
    <property type="match status" value="1"/>
</dbReference>
<feature type="transmembrane region" description="Helical" evidence="1">
    <location>
        <begin position="12"/>
        <end position="28"/>
    </location>
</feature>
<dbReference type="Pfam" id="PF06580">
    <property type="entry name" value="His_kinase"/>
    <property type="match status" value="1"/>
</dbReference>
<dbReference type="Gene3D" id="3.30.565.10">
    <property type="entry name" value="Histidine kinase-like ATPase, C-terminal domain"/>
    <property type="match status" value="1"/>
</dbReference>
<organism evidence="3 4">
    <name type="scientific">Tangfeifania diversioriginum</name>
    <dbReference type="NCBI Taxonomy" id="1168035"/>
    <lineage>
        <taxon>Bacteria</taxon>
        <taxon>Pseudomonadati</taxon>
        <taxon>Bacteroidota</taxon>
        <taxon>Bacteroidia</taxon>
        <taxon>Marinilabiliales</taxon>
        <taxon>Prolixibacteraceae</taxon>
        <taxon>Tangfeifania</taxon>
    </lineage>
</organism>
<dbReference type="GO" id="GO:0000155">
    <property type="term" value="F:phosphorelay sensor kinase activity"/>
    <property type="evidence" value="ECO:0007669"/>
    <property type="project" value="InterPro"/>
</dbReference>
<keyword evidence="1" id="KW-0472">Membrane</keyword>
<dbReference type="OrthoDB" id="9809908at2"/>
<protein>
    <submittedName>
        <fullName evidence="3">GHKL domain-containing protein</fullName>
    </submittedName>
</protein>
<sequence length="336" mass="39150">MVRLLKRANKEYLFLGIFIALLIFLDIFDRHEPGLQWHKVVYKLNYIVAALVVNYFLLPRYFYTKKYGAFTFGFLIVLVAVIFVDEFFVEWLFYRNSARYENVLFLMTLIKSLPTILLMIGFKFAWDANQKQRKIDTLNRMIAESELQFLNSQINPHFLFNNLNNLYAFALENSPKTPEIILQLSSILRYMLYDCRDKTVLLSKELDNLNDYVKLSELQLDDEGRVTFNIDGEPGNLRIAPLILMVFVENAFKHATASQLSNVQINISVKIVDNTLSFNCENNYSGQTNTDNLSKGIGLKNVKGRLGLSYPDRYKLTIEAKKNWYKVFLEIDLSDD</sequence>
<evidence type="ECO:0000259" key="2">
    <source>
        <dbReference type="Pfam" id="PF06580"/>
    </source>
</evidence>
<evidence type="ECO:0000256" key="1">
    <source>
        <dbReference type="SAM" id="Phobius"/>
    </source>
</evidence>
<feature type="transmembrane region" description="Helical" evidence="1">
    <location>
        <begin position="104"/>
        <end position="126"/>
    </location>
</feature>
<dbReference type="InterPro" id="IPR010559">
    <property type="entry name" value="Sig_transdc_His_kin_internal"/>
</dbReference>
<feature type="domain" description="Signal transduction histidine kinase internal region" evidence="2">
    <location>
        <begin position="145"/>
        <end position="222"/>
    </location>
</feature>
<name>A0A1M6E8Y7_9BACT</name>
<dbReference type="InterPro" id="IPR050640">
    <property type="entry name" value="Bact_2-comp_sensor_kinase"/>
</dbReference>
<evidence type="ECO:0000313" key="4">
    <source>
        <dbReference type="Proteomes" id="UP000184050"/>
    </source>
</evidence>
<evidence type="ECO:0000313" key="3">
    <source>
        <dbReference type="EMBL" id="SHI81994.1"/>
    </source>
</evidence>
<gene>
    <name evidence="3" type="ORF">SAMN05444280_106111</name>
</gene>
<keyword evidence="1" id="KW-0812">Transmembrane</keyword>
<feature type="transmembrane region" description="Helical" evidence="1">
    <location>
        <begin position="40"/>
        <end position="58"/>
    </location>
</feature>
<reference evidence="3 4" key="1">
    <citation type="submission" date="2016-11" db="EMBL/GenBank/DDBJ databases">
        <authorList>
            <person name="Jaros S."/>
            <person name="Januszkiewicz K."/>
            <person name="Wedrychowicz H."/>
        </authorList>
    </citation>
    <scope>NUCLEOTIDE SEQUENCE [LARGE SCALE GENOMIC DNA]</scope>
    <source>
        <strain evidence="3 4">DSM 27063</strain>
    </source>
</reference>
<keyword evidence="4" id="KW-1185">Reference proteome</keyword>